<dbReference type="RefSeq" id="WP_264844470.1">
    <property type="nucleotide sequence ID" value="NZ_AP025628.1"/>
</dbReference>
<dbReference type="InterPro" id="IPR036291">
    <property type="entry name" value="NAD(P)-bd_dom_sf"/>
</dbReference>
<reference evidence="3" key="1">
    <citation type="submission" date="2022-03" db="EMBL/GenBank/DDBJ databases">
        <title>Complete genome sequence of Caldinitratiruptor microaerophilus.</title>
        <authorList>
            <person name="Mukaiyama R."/>
            <person name="Nishiyama T."/>
            <person name="Ueda K."/>
        </authorList>
    </citation>
    <scope>NUCLEOTIDE SEQUENCE</scope>
    <source>
        <strain evidence="3">JCM 16183</strain>
    </source>
</reference>
<dbReference type="Pfam" id="PF13561">
    <property type="entry name" value="adh_short_C2"/>
    <property type="match status" value="1"/>
</dbReference>
<dbReference type="CDD" id="cd05233">
    <property type="entry name" value="SDR_c"/>
    <property type="match status" value="1"/>
</dbReference>
<dbReference type="PRINTS" id="PR00081">
    <property type="entry name" value="GDHRDH"/>
</dbReference>
<dbReference type="FunFam" id="3.40.50.720:FF:000084">
    <property type="entry name" value="Short-chain dehydrogenase reductase"/>
    <property type="match status" value="1"/>
</dbReference>
<dbReference type="GO" id="GO:0016616">
    <property type="term" value="F:oxidoreductase activity, acting on the CH-OH group of donors, NAD or NADP as acceptor"/>
    <property type="evidence" value="ECO:0007669"/>
    <property type="project" value="TreeGrafter"/>
</dbReference>
<comment type="similarity">
    <text evidence="1">Belongs to the short-chain dehydrogenases/reductases (SDR) family.</text>
</comment>
<evidence type="ECO:0000313" key="4">
    <source>
        <dbReference type="Proteomes" id="UP001163687"/>
    </source>
</evidence>
<dbReference type="GO" id="GO:0030497">
    <property type="term" value="P:fatty acid elongation"/>
    <property type="evidence" value="ECO:0007669"/>
    <property type="project" value="TreeGrafter"/>
</dbReference>
<dbReference type="GO" id="GO:0008206">
    <property type="term" value="P:bile acid metabolic process"/>
    <property type="evidence" value="ECO:0007669"/>
    <property type="project" value="UniProtKB-ARBA"/>
</dbReference>
<dbReference type="PANTHER" id="PTHR42760:SF40">
    <property type="entry name" value="3-OXOACYL-[ACYL-CARRIER-PROTEIN] REDUCTASE, CHLOROPLASTIC"/>
    <property type="match status" value="1"/>
</dbReference>
<protein>
    <submittedName>
        <fullName evidence="3">Beta-ketoacyl-ACP reductase</fullName>
    </submittedName>
</protein>
<name>A0AA35CN73_9FIRM</name>
<dbReference type="AlphaFoldDB" id="A0AA35CN73"/>
<gene>
    <name evidence="3" type="ORF">caldi_15360</name>
</gene>
<dbReference type="PANTHER" id="PTHR42760">
    <property type="entry name" value="SHORT-CHAIN DEHYDROGENASES/REDUCTASES FAMILY MEMBER"/>
    <property type="match status" value="1"/>
</dbReference>
<evidence type="ECO:0000313" key="3">
    <source>
        <dbReference type="EMBL" id="BDG60446.1"/>
    </source>
</evidence>
<dbReference type="EMBL" id="AP025628">
    <property type="protein sequence ID" value="BDG60446.1"/>
    <property type="molecule type" value="Genomic_DNA"/>
</dbReference>
<dbReference type="Gene3D" id="3.40.50.720">
    <property type="entry name" value="NAD(P)-binding Rossmann-like Domain"/>
    <property type="match status" value="1"/>
</dbReference>
<proteinExistence type="inferred from homology"/>
<dbReference type="InterPro" id="IPR002347">
    <property type="entry name" value="SDR_fam"/>
</dbReference>
<keyword evidence="2" id="KW-0560">Oxidoreductase</keyword>
<dbReference type="PRINTS" id="PR00080">
    <property type="entry name" value="SDRFAMILY"/>
</dbReference>
<keyword evidence="4" id="KW-1185">Reference proteome</keyword>
<dbReference type="SUPFAM" id="SSF51735">
    <property type="entry name" value="NAD(P)-binding Rossmann-fold domains"/>
    <property type="match status" value="1"/>
</dbReference>
<organism evidence="3 4">
    <name type="scientific">Caldinitratiruptor microaerophilus</name>
    <dbReference type="NCBI Taxonomy" id="671077"/>
    <lineage>
        <taxon>Bacteria</taxon>
        <taxon>Bacillati</taxon>
        <taxon>Bacillota</taxon>
        <taxon>Clostridia</taxon>
        <taxon>Eubacteriales</taxon>
        <taxon>Symbiobacteriaceae</taxon>
        <taxon>Caldinitratiruptor</taxon>
    </lineage>
</organism>
<evidence type="ECO:0000256" key="1">
    <source>
        <dbReference type="ARBA" id="ARBA00006484"/>
    </source>
</evidence>
<evidence type="ECO:0000256" key="2">
    <source>
        <dbReference type="ARBA" id="ARBA00023002"/>
    </source>
</evidence>
<accession>A0AA35CN73</accession>
<dbReference type="KEGG" id="cmic:caldi_15360"/>
<sequence>MILKGQVAVVTGASSGIGRAIALAFARAGAAVAVNYRRSEAAAAEVVDAARAAGADAVAVRADVGEPADAHRLVAAALARWGRIDVWVNNAGADILTGDAPRLPELDKLEMLWRTDVRGTFLCCRAVAPVMRRQGEGLILNMGWDHVEAGMAGPEAELYAAAKGAVWAFSRSLARSLAPHVRVNVLAPGWIETRFGQEMDRDTYSRIARSTPLGRWGTPEDVAEAAVFLASPGARFITGQAIVVNGGTVMR</sequence>
<dbReference type="Proteomes" id="UP001163687">
    <property type="component" value="Chromosome"/>
</dbReference>